<gene>
    <name evidence="2" type="ORF">A2982_03260</name>
</gene>
<feature type="transmembrane region" description="Helical" evidence="1">
    <location>
        <begin position="236"/>
        <end position="254"/>
    </location>
</feature>
<keyword evidence="1" id="KW-1133">Transmembrane helix</keyword>
<proteinExistence type="predicted"/>
<dbReference type="STRING" id="1802624.A2982_03260"/>
<dbReference type="EMBL" id="MEVH01000013">
    <property type="protein sequence ID" value="OGC51809.1"/>
    <property type="molecule type" value="Genomic_DNA"/>
</dbReference>
<feature type="transmembrane region" description="Helical" evidence="1">
    <location>
        <begin position="125"/>
        <end position="142"/>
    </location>
</feature>
<feature type="transmembrane region" description="Helical" evidence="1">
    <location>
        <begin position="32"/>
        <end position="52"/>
    </location>
</feature>
<keyword evidence="1" id="KW-0472">Membrane</keyword>
<organism evidence="2 3">
    <name type="scientific">candidate division WWE3 bacterium RIFCSPLOWO2_01_FULL_39_13</name>
    <dbReference type="NCBI Taxonomy" id="1802624"/>
    <lineage>
        <taxon>Bacteria</taxon>
        <taxon>Katanobacteria</taxon>
    </lineage>
</organism>
<feature type="transmembrane region" description="Helical" evidence="1">
    <location>
        <begin position="148"/>
        <end position="168"/>
    </location>
</feature>
<keyword evidence="1" id="KW-0812">Transmembrane</keyword>
<feature type="transmembrane region" description="Helical" evidence="1">
    <location>
        <begin position="180"/>
        <end position="201"/>
    </location>
</feature>
<sequence length="256" mass="28167">MIISKRKKIAISSAVLSLMLFSIPLLTFKWSLGVFAILVLASYGLSVWSLLIGLLGIEFITLFILPVLHTTTFGLLFLQVDLSLFFKILLTIVFGTTLYIILLAENIYNVSAERSIPLLRAAHTVGYIVTLFVSFAFFSLLFGVGINLVLLTLISFVVGTLLFLQSFWQIDLKEFLSSEVLLTSVICSLILSEIIFVSSFWPFSPAAAGLASATGVYVLIGIMNHKIKGDLSIRAVKEYLFVGIAVFILLLVLVNS</sequence>
<feature type="transmembrane region" description="Helical" evidence="1">
    <location>
        <begin position="207"/>
        <end position="224"/>
    </location>
</feature>
<evidence type="ECO:0000256" key="1">
    <source>
        <dbReference type="SAM" id="Phobius"/>
    </source>
</evidence>
<comment type="caution">
    <text evidence="2">The sequence shown here is derived from an EMBL/GenBank/DDBJ whole genome shotgun (WGS) entry which is preliminary data.</text>
</comment>
<evidence type="ECO:0000313" key="3">
    <source>
        <dbReference type="Proteomes" id="UP000178771"/>
    </source>
</evidence>
<feature type="transmembrane region" description="Helical" evidence="1">
    <location>
        <begin position="59"/>
        <end position="78"/>
    </location>
</feature>
<feature type="transmembrane region" description="Helical" evidence="1">
    <location>
        <begin position="84"/>
        <end position="104"/>
    </location>
</feature>
<dbReference type="AlphaFoldDB" id="A0A1F4V3S5"/>
<name>A0A1F4V3S5_UNCKA</name>
<protein>
    <submittedName>
        <fullName evidence="2">Uncharacterized protein</fullName>
    </submittedName>
</protein>
<evidence type="ECO:0000313" key="2">
    <source>
        <dbReference type="EMBL" id="OGC51809.1"/>
    </source>
</evidence>
<feature type="transmembrane region" description="Helical" evidence="1">
    <location>
        <begin position="9"/>
        <end position="26"/>
    </location>
</feature>
<accession>A0A1F4V3S5</accession>
<dbReference type="Proteomes" id="UP000178771">
    <property type="component" value="Unassembled WGS sequence"/>
</dbReference>
<reference evidence="2 3" key="1">
    <citation type="journal article" date="2016" name="Nat. Commun.">
        <title>Thousands of microbial genomes shed light on interconnected biogeochemical processes in an aquifer system.</title>
        <authorList>
            <person name="Anantharaman K."/>
            <person name="Brown C.T."/>
            <person name="Hug L.A."/>
            <person name="Sharon I."/>
            <person name="Castelle C.J."/>
            <person name="Probst A.J."/>
            <person name="Thomas B.C."/>
            <person name="Singh A."/>
            <person name="Wilkins M.J."/>
            <person name="Karaoz U."/>
            <person name="Brodie E.L."/>
            <person name="Williams K.H."/>
            <person name="Hubbard S.S."/>
            <person name="Banfield J.F."/>
        </authorList>
    </citation>
    <scope>NUCLEOTIDE SEQUENCE [LARGE SCALE GENOMIC DNA]</scope>
</reference>